<dbReference type="PROSITE" id="PS50011">
    <property type="entry name" value="PROTEIN_KINASE_DOM"/>
    <property type="match status" value="1"/>
</dbReference>
<feature type="compositionally biased region" description="Basic residues" evidence="3">
    <location>
        <begin position="564"/>
        <end position="573"/>
    </location>
</feature>
<evidence type="ECO:0000256" key="2">
    <source>
        <dbReference type="ARBA" id="ARBA00022840"/>
    </source>
</evidence>
<dbReference type="InterPro" id="IPR011009">
    <property type="entry name" value="Kinase-like_dom_sf"/>
</dbReference>
<feature type="compositionally biased region" description="Polar residues" evidence="3">
    <location>
        <begin position="22"/>
        <end position="35"/>
    </location>
</feature>
<dbReference type="PROSITE" id="PS50006">
    <property type="entry name" value="FHA_DOMAIN"/>
    <property type="match status" value="1"/>
</dbReference>
<organism evidence="6">
    <name type="scientific">Octactis speculum</name>
    <dbReference type="NCBI Taxonomy" id="3111310"/>
    <lineage>
        <taxon>Eukaryota</taxon>
        <taxon>Sar</taxon>
        <taxon>Stramenopiles</taxon>
        <taxon>Ochrophyta</taxon>
        <taxon>Dictyochophyceae</taxon>
        <taxon>Dictyochales</taxon>
        <taxon>Dictyochaceae</taxon>
        <taxon>Octactis</taxon>
    </lineage>
</organism>
<dbReference type="EMBL" id="HBGS01046533">
    <property type="protein sequence ID" value="CAD9459872.1"/>
    <property type="molecule type" value="Transcribed_RNA"/>
</dbReference>
<feature type="region of interest" description="Disordered" evidence="3">
    <location>
        <begin position="537"/>
        <end position="683"/>
    </location>
</feature>
<dbReference type="FunFam" id="1.10.510.10:FF:000571">
    <property type="entry name" value="Maternal embryonic leucine zipper kinase"/>
    <property type="match status" value="1"/>
</dbReference>
<feature type="compositionally biased region" description="Basic and acidic residues" evidence="3">
    <location>
        <begin position="483"/>
        <end position="513"/>
    </location>
</feature>
<dbReference type="InterPro" id="IPR008271">
    <property type="entry name" value="Ser/Thr_kinase_AS"/>
</dbReference>
<gene>
    <name evidence="6" type="ORF">DSPE1174_LOCUS24109</name>
</gene>
<dbReference type="AlphaFoldDB" id="A0A7S2GND4"/>
<protein>
    <submittedName>
        <fullName evidence="6">Uncharacterized protein</fullName>
    </submittedName>
</protein>
<dbReference type="InterPro" id="IPR000253">
    <property type="entry name" value="FHA_dom"/>
</dbReference>
<dbReference type="SUPFAM" id="SSF56112">
    <property type="entry name" value="Protein kinase-like (PK-like)"/>
    <property type="match status" value="1"/>
</dbReference>
<evidence type="ECO:0000259" key="5">
    <source>
        <dbReference type="PROSITE" id="PS50011"/>
    </source>
</evidence>
<dbReference type="PROSITE" id="PS00108">
    <property type="entry name" value="PROTEIN_KINASE_ST"/>
    <property type="match status" value="1"/>
</dbReference>
<feature type="compositionally biased region" description="Basic and acidic residues" evidence="3">
    <location>
        <begin position="667"/>
        <end position="676"/>
    </location>
</feature>
<dbReference type="GO" id="GO:0004672">
    <property type="term" value="F:protein kinase activity"/>
    <property type="evidence" value="ECO:0007669"/>
    <property type="project" value="InterPro"/>
</dbReference>
<proteinExistence type="predicted"/>
<dbReference type="CDD" id="cd05117">
    <property type="entry name" value="STKc_CAMK"/>
    <property type="match status" value="1"/>
</dbReference>
<feature type="compositionally biased region" description="Polar residues" evidence="3">
    <location>
        <begin position="756"/>
        <end position="768"/>
    </location>
</feature>
<name>A0A7S2GND4_9STRA</name>
<feature type="compositionally biased region" description="Polar residues" evidence="3">
    <location>
        <begin position="633"/>
        <end position="644"/>
    </location>
</feature>
<dbReference type="SMART" id="SM00220">
    <property type="entry name" value="S_TKc"/>
    <property type="match status" value="1"/>
</dbReference>
<accession>A0A7S2GND4</accession>
<dbReference type="InterPro" id="IPR008984">
    <property type="entry name" value="SMAD_FHA_dom_sf"/>
</dbReference>
<feature type="domain" description="Protein kinase" evidence="5">
    <location>
        <begin position="201"/>
        <end position="465"/>
    </location>
</feature>
<feature type="compositionally biased region" description="Low complexity" evidence="3">
    <location>
        <begin position="594"/>
        <end position="608"/>
    </location>
</feature>
<dbReference type="Gene3D" id="2.60.200.20">
    <property type="match status" value="1"/>
</dbReference>
<evidence type="ECO:0000256" key="1">
    <source>
        <dbReference type="ARBA" id="ARBA00022741"/>
    </source>
</evidence>
<dbReference type="Gene3D" id="1.10.510.10">
    <property type="entry name" value="Transferase(Phosphotransferase) domain 1"/>
    <property type="match status" value="1"/>
</dbReference>
<dbReference type="PANTHER" id="PTHR24347">
    <property type="entry name" value="SERINE/THREONINE-PROTEIN KINASE"/>
    <property type="match status" value="1"/>
</dbReference>
<feature type="compositionally biased region" description="Basic and acidic residues" evidence="3">
    <location>
        <begin position="793"/>
        <end position="805"/>
    </location>
</feature>
<feature type="region of interest" description="Disordered" evidence="3">
    <location>
        <begin position="791"/>
        <end position="811"/>
    </location>
</feature>
<feature type="region of interest" description="Disordered" evidence="3">
    <location>
        <begin position="738"/>
        <end position="778"/>
    </location>
</feature>
<keyword evidence="2" id="KW-0067">ATP-binding</keyword>
<keyword evidence="1" id="KW-0547">Nucleotide-binding</keyword>
<sequence>MNISSDVEGCTPVMDEMDECTQMSPTPDLLTQSEVDTPKSKTHNVPEPWGRLMPMAQNKPIIYLQPRESDNTVLNEYFLGRGKDCDVEVPDDKKKVSSRHCRVWCEKRGNGANMGVFIEDQSQNGTWIDHMKLIKFDRREIHSGDEISLLDPRKDETNRVAACSFTFKSLQNRQIPQMQVTSAHEKNVNEASLSDRVETFYDIRDVIGKGQCGEVHRAIERKTGKAWAVKIIQVKKFGFGAGCSSPQQLMQEAEMMRAVSHPHIINLHEVFGTRDAIHLVMELVEGGDLLDRILEQGPYPEASARKLMRAILSAVDYLHRTSIVHRDLKPENILLVNKTSDINVKITDFGLAKRVEAEGLKTFCGTPQYFAPEVLKRQGTVFGAGRYGYEADMWSMGVILYVVLTGTQPFNDATLFAQIQNADFRMDGEEWAGISTAAKRLVSSMLTKCPKKRLTASQALNHPWVATDDPVLELPPPPPRLPSQDDRQTRTDKHSNHQSQHDPSRKTGDRHPYLSREQGQKRVDGALMSDQLSFSADPLSHRPAWQAGPSMGKRTVGGASGGRSSRRGKHMHTRPVLALQAFSQPPSKQPPRVTTAQQPSSSKTPTSTNVEGSASEEQRPPTKLLQGHLRTRTPPQDSPMSSLHTPPGMKGGVHNSITPGKPTNHNADSRAAKNDDDQGSGGVVSAQNRILMARYAGVGLRDDVTVDEREGALTIANDEDDISEYSSEGENDSVLIASSSKGGKKRSLNEGGAGVASSSRKSYVQTSHRGGAMPSGAMAAERNCSNNVRSRHRLSEAHTASDTRSQKQRYQEGGQRCLNDVLGKHGHESVEPAVGNNSASPESCDMTEKAHKRQKGQRTLTSFMKLKPRAVA</sequence>
<feature type="region of interest" description="Disordered" evidence="3">
    <location>
        <begin position="467"/>
        <end position="513"/>
    </location>
</feature>
<reference evidence="6" key="1">
    <citation type="submission" date="2021-01" db="EMBL/GenBank/DDBJ databases">
        <authorList>
            <person name="Corre E."/>
            <person name="Pelletier E."/>
            <person name="Niang G."/>
            <person name="Scheremetjew M."/>
            <person name="Finn R."/>
            <person name="Kale V."/>
            <person name="Holt S."/>
            <person name="Cochrane G."/>
            <person name="Meng A."/>
            <person name="Brown T."/>
            <person name="Cohen L."/>
        </authorList>
    </citation>
    <scope>NUCLEOTIDE SEQUENCE</scope>
    <source>
        <strain evidence="6">CCMP1381</strain>
    </source>
</reference>
<feature type="domain" description="FHA" evidence="4">
    <location>
        <begin position="77"/>
        <end position="133"/>
    </location>
</feature>
<dbReference type="Pfam" id="PF00069">
    <property type="entry name" value="Pkinase"/>
    <property type="match status" value="1"/>
</dbReference>
<evidence type="ECO:0000313" key="6">
    <source>
        <dbReference type="EMBL" id="CAD9459872.1"/>
    </source>
</evidence>
<dbReference type="Pfam" id="PF00498">
    <property type="entry name" value="FHA"/>
    <property type="match status" value="1"/>
</dbReference>
<feature type="compositionally biased region" description="Polar residues" evidence="3">
    <location>
        <begin position="655"/>
        <end position="666"/>
    </location>
</feature>
<dbReference type="InterPro" id="IPR000719">
    <property type="entry name" value="Prot_kinase_dom"/>
</dbReference>
<feature type="region of interest" description="Disordered" evidence="3">
    <location>
        <begin position="22"/>
        <end position="52"/>
    </location>
</feature>
<evidence type="ECO:0000259" key="4">
    <source>
        <dbReference type="PROSITE" id="PS50006"/>
    </source>
</evidence>
<dbReference type="SUPFAM" id="SSF49879">
    <property type="entry name" value="SMAD/FHA domain"/>
    <property type="match status" value="1"/>
</dbReference>
<dbReference type="GO" id="GO:0005524">
    <property type="term" value="F:ATP binding"/>
    <property type="evidence" value="ECO:0007669"/>
    <property type="project" value="UniProtKB-KW"/>
</dbReference>
<dbReference type="SMART" id="SM00240">
    <property type="entry name" value="FHA"/>
    <property type="match status" value="1"/>
</dbReference>
<feature type="region of interest" description="Disordered" evidence="3">
    <location>
        <begin position="824"/>
        <end position="860"/>
    </location>
</feature>
<evidence type="ECO:0000256" key="3">
    <source>
        <dbReference type="SAM" id="MobiDB-lite"/>
    </source>
</evidence>